<dbReference type="Proteomes" id="UP000182227">
    <property type="component" value="Unassembled WGS sequence"/>
</dbReference>
<gene>
    <name evidence="1" type="ORF">BN970_06729</name>
</gene>
<proteinExistence type="predicted"/>
<organism evidence="1 2">
    <name type="scientific">Mycolicibacterium conceptionense</name>
    <dbReference type="NCBI Taxonomy" id="451644"/>
    <lineage>
        <taxon>Bacteria</taxon>
        <taxon>Bacillati</taxon>
        <taxon>Actinomycetota</taxon>
        <taxon>Actinomycetes</taxon>
        <taxon>Mycobacteriales</taxon>
        <taxon>Mycobacteriaceae</taxon>
        <taxon>Mycolicibacterium</taxon>
    </lineage>
</organism>
<accession>A0A0U1DY09</accession>
<name>A0A0U1DY09_9MYCO</name>
<evidence type="ECO:0000313" key="1">
    <source>
        <dbReference type="EMBL" id="CQD24931.1"/>
    </source>
</evidence>
<sequence length="103" mass="10731">MVGASSRDLRLSATVSVPGDEPMQPFTRDSTLGELLADPVAAQTIAAVLSSASPFEKGDSALGTDLLRMLGSVPIGRMVAFSAGRVTGEQLDELLARINAQRC</sequence>
<dbReference type="AlphaFoldDB" id="A0A0U1DY09"/>
<protein>
    <submittedName>
        <fullName evidence="1">Beta-glucosidase</fullName>
    </submittedName>
</protein>
<reference evidence="1 2" key="1">
    <citation type="submission" date="2015-03" db="EMBL/GenBank/DDBJ databases">
        <authorList>
            <person name="Murphy D."/>
        </authorList>
    </citation>
    <scope>NUCLEOTIDE SEQUENCE [LARGE SCALE GENOMIC DNA]</scope>
    <source>
        <strain evidence="1 2">D16</strain>
    </source>
</reference>
<dbReference type="EMBL" id="CTEF01000008">
    <property type="protein sequence ID" value="CQD24931.1"/>
    <property type="molecule type" value="Genomic_DNA"/>
</dbReference>
<evidence type="ECO:0000313" key="2">
    <source>
        <dbReference type="Proteomes" id="UP000182227"/>
    </source>
</evidence>